<dbReference type="Proteomes" id="UP000029409">
    <property type="component" value="Chromosome"/>
</dbReference>
<dbReference type="eggNOG" id="ENOG5030DX0">
    <property type="taxonomic scope" value="Bacteria"/>
</dbReference>
<dbReference type="STRING" id="44251.PDUR_12540"/>
<evidence type="ECO:0000313" key="2">
    <source>
        <dbReference type="EMBL" id="AIQ12634.1"/>
    </source>
</evidence>
<keyword evidence="1" id="KW-0472">Membrane</keyword>
<name>A0A089IUG7_PAEDU</name>
<dbReference type="AlphaFoldDB" id="A0A089IUG7"/>
<evidence type="ECO:0000256" key="1">
    <source>
        <dbReference type="SAM" id="Phobius"/>
    </source>
</evidence>
<evidence type="ECO:0008006" key="4">
    <source>
        <dbReference type="Google" id="ProtNLM"/>
    </source>
</evidence>
<sequence>MFEREEELARDYFQAVDRQLPPVSEQKLDAAIHAGIGEGSRRGKNVRRRYAFTTAVILTVALLFIISWLGGPGGQRITAVPPKNWGEFEAYRSLARNNVTIKTALDAGLVTPLHISTQEKNGYKITLDGMIADRRGMLLLYTFENRSVQKAMVTGLSLKGPSNFSSTSYWTGGDGSPGITHNYAQLTLEEGQKLPERLTAEAIVIPDTPEAQLSSSNKFRTSLTTGFTVDTAEIEKFGREIDIRKTMTVGGQRIHIEKAYIGPTGIYLNAVYDDQNTKRIFSVIKPTIMSGKGEKETALTSYMTRSVNTPLQTMVFHNNNMDAKGPLKLTIKGIQALDKSDLKLVVDTEARKIIQAPDDRLTLPDRSTDIRFTESSSGVEGKAKSGQLVLQLSTKPTPNDEMTRVSFDLDDSFTDGEGVKHSIYRNEGTFWESGGNSEGWTDTGIFNLGSAKLPQPLTFTIISYPNPILEEQSVRIR</sequence>
<keyword evidence="1" id="KW-0812">Transmembrane</keyword>
<dbReference type="OrthoDB" id="2666125at2"/>
<reference evidence="2 3" key="1">
    <citation type="submission" date="2014-08" db="EMBL/GenBank/DDBJ databases">
        <title>Comparative genomics of the Paenibacillus odorifer group.</title>
        <authorList>
            <person name="den Bakker H.C."/>
            <person name="Tsai Y.-C."/>
            <person name="Martin N."/>
            <person name="Korlach J."/>
            <person name="Wiedmann M."/>
        </authorList>
    </citation>
    <scope>NUCLEOTIDE SEQUENCE [LARGE SCALE GENOMIC DNA]</scope>
    <source>
        <strain evidence="2 3">DSM 1735</strain>
    </source>
</reference>
<keyword evidence="1" id="KW-1133">Transmembrane helix</keyword>
<proteinExistence type="predicted"/>
<dbReference type="KEGG" id="pdu:PDUR_12540"/>
<protein>
    <recommendedName>
        <fullName evidence="4">DUF4179 domain-containing protein</fullName>
    </recommendedName>
</protein>
<gene>
    <name evidence="2" type="ORF">PDUR_12540</name>
</gene>
<keyword evidence="3" id="KW-1185">Reference proteome</keyword>
<dbReference type="RefSeq" id="WP_042206481.1">
    <property type="nucleotide sequence ID" value="NZ_CP009288.1"/>
</dbReference>
<evidence type="ECO:0000313" key="3">
    <source>
        <dbReference type="Proteomes" id="UP000029409"/>
    </source>
</evidence>
<organism evidence="2 3">
    <name type="scientific">Paenibacillus durus</name>
    <name type="common">Paenibacillus azotofixans</name>
    <dbReference type="NCBI Taxonomy" id="44251"/>
    <lineage>
        <taxon>Bacteria</taxon>
        <taxon>Bacillati</taxon>
        <taxon>Bacillota</taxon>
        <taxon>Bacilli</taxon>
        <taxon>Bacillales</taxon>
        <taxon>Paenibacillaceae</taxon>
        <taxon>Paenibacillus</taxon>
    </lineage>
</organism>
<dbReference type="EMBL" id="CP009288">
    <property type="protein sequence ID" value="AIQ12634.1"/>
    <property type="molecule type" value="Genomic_DNA"/>
</dbReference>
<accession>A0A089IUG7</accession>
<feature type="transmembrane region" description="Helical" evidence="1">
    <location>
        <begin position="50"/>
        <end position="70"/>
    </location>
</feature>